<dbReference type="EMBL" id="CP144520">
    <property type="protein sequence ID" value="WWC68001.1"/>
    <property type="molecule type" value="Genomic_DNA"/>
</dbReference>
<feature type="compositionally biased region" description="Polar residues" evidence="1">
    <location>
        <begin position="84"/>
        <end position="106"/>
    </location>
</feature>
<proteinExistence type="predicted"/>
<feature type="region of interest" description="Disordered" evidence="1">
    <location>
        <begin position="236"/>
        <end position="255"/>
    </location>
</feature>
<feature type="region of interest" description="Disordered" evidence="1">
    <location>
        <begin position="169"/>
        <end position="193"/>
    </location>
</feature>
<reference evidence="3" key="4">
    <citation type="submission" date="2024-02" db="EMBL/GenBank/DDBJ databases">
        <title>Comparative genomics of Cryptococcus and Kwoniella reveals pathogenesis evolution and contrasting modes of karyotype evolution via chromosome fusion or intercentromeric recombination.</title>
        <authorList>
            <person name="Coelho M.A."/>
            <person name="David-Palma M."/>
            <person name="Shea T."/>
            <person name="Bowers K."/>
            <person name="McGinley-Smith S."/>
            <person name="Mohammad A.W."/>
            <person name="Gnirke A."/>
            <person name="Yurkov A.M."/>
            <person name="Nowrousian M."/>
            <person name="Sun S."/>
            <person name="Cuomo C.A."/>
            <person name="Heitman J."/>
        </authorList>
    </citation>
    <scope>NUCLEOTIDE SEQUENCE</scope>
    <source>
        <strain evidence="3">CBS 10737</strain>
    </source>
</reference>
<dbReference type="GeneID" id="30175358"/>
<dbReference type="EMBL" id="KV700117">
    <property type="protein sequence ID" value="OCF47211.1"/>
    <property type="molecule type" value="Genomic_DNA"/>
</dbReference>
<reference evidence="2" key="1">
    <citation type="submission" date="2013-07" db="EMBL/GenBank/DDBJ databases">
        <title>The Genome Sequence of Cryptococcus pinus CBS10737.</title>
        <authorList>
            <consortium name="The Broad Institute Genome Sequencing Platform"/>
            <person name="Cuomo C."/>
            <person name="Litvintseva A."/>
            <person name="Chen Y."/>
            <person name="Heitman J."/>
            <person name="Sun S."/>
            <person name="Springer D."/>
            <person name="Dromer F."/>
            <person name="Young S.K."/>
            <person name="Zeng Q."/>
            <person name="Gargeya S."/>
            <person name="Fitzgerald M."/>
            <person name="Abouelleil A."/>
            <person name="Alvarado L."/>
            <person name="Berlin A.M."/>
            <person name="Chapman S.B."/>
            <person name="Dewar J."/>
            <person name="Goldberg J."/>
            <person name="Griggs A."/>
            <person name="Gujja S."/>
            <person name="Hansen M."/>
            <person name="Howarth C."/>
            <person name="Imamovic A."/>
            <person name="Larimer J."/>
            <person name="McCowan C."/>
            <person name="Murphy C."/>
            <person name="Pearson M."/>
            <person name="Priest M."/>
            <person name="Roberts A."/>
            <person name="Saif S."/>
            <person name="Shea T."/>
            <person name="Sykes S."/>
            <person name="Wortman J."/>
            <person name="Nusbaum C."/>
            <person name="Birren B."/>
        </authorList>
    </citation>
    <scope>NUCLEOTIDE SEQUENCE [LARGE SCALE GENOMIC DNA]</scope>
    <source>
        <strain evidence="2">CBS 10737</strain>
    </source>
</reference>
<reference evidence="3" key="2">
    <citation type="submission" date="2013-07" db="EMBL/GenBank/DDBJ databases">
        <authorList>
            <consortium name="The Broad Institute Genome Sequencing Platform"/>
            <person name="Cuomo C."/>
            <person name="Litvintseva A."/>
            <person name="Chen Y."/>
            <person name="Heitman J."/>
            <person name="Sun S."/>
            <person name="Springer D."/>
            <person name="Dromer F."/>
            <person name="Young S.K."/>
            <person name="Zeng Q."/>
            <person name="Gargeya S."/>
            <person name="Fitzgerald M."/>
            <person name="Abouelleil A."/>
            <person name="Alvarado L."/>
            <person name="Berlin A.M."/>
            <person name="Chapman S.B."/>
            <person name="Dewar J."/>
            <person name="Goldberg J."/>
            <person name="Griggs A."/>
            <person name="Gujja S."/>
            <person name="Hansen M."/>
            <person name="Howarth C."/>
            <person name="Imamovic A."/>
            <person name="Larimer J."/>
            <person name="McCowan C."/>
            <person name="Murphy C."/>
            <person name="Pearson M."/>
            <person name="Priest M."/>
            <person name="Roberts A."/>
            <person name="Saif S."/>
            <person name="Shea T."/>
            <person name="Sykes S."/>
            <person name="Wortman J."/>
            <person name="Nusbaum C."/>
            <person name="Birren B."/>
        </authorList>
    </citation>
    <scope>NUCLEOTIDE SEQUENCE</scope>
    <source>
        <strain evidence="3">CBS 10737</strain>
    </source>
</reference>
<keyword evidence="4" id="KW-1185">Reference proteome</keyword>
<protein>
    <submittedName>
        <fullName evidence="2">Uncharacterized protein</fullName>
    </submittedName>
</protein>
<dbReference type="KEGG" id="kpin:30175358"/>
<evidence type="ECO:0000313" key="4">
    <source>
        <dbReference type="Proteomes" id="UP000094020"/>
    </source>
</evidence>
<accession>A0A1B9HVC2</accession>
<feature type="region of interest" description="Disordered" evidence="1">
    <location>
        <begin position="49"/>
        <end position="125"/>
    </location>
</feature>
<evidence type="ECO:0000313" key="3">
    <source>
        <dbReference type="EMBL" id="WWC68001.1"/>
    </source>
</evidence>
<gene>
    <name evidence="2" type="ORF">I206_06989</name>
    <name evidence="3" type="ORF">I206_101920</name>
</gene>
<dbReference type="Proteomes" id="UP000094020">
    <property type="component" value="Chromosome 2"/>
</dbReference>
<sequence length="402" mass="43841">MTTVANSFLGDMFSNFSPVSSLNLSLDSPDSNTATVNWGRISNVKTGTTVVTESRGRSASRQSQAASEVDSGIGSSLDDDYMSRRSSLNGTFEQRNCGSVTLPQFDSSEDTPKNRRTSSPIYAASSRCSTEAGLTAEELRQFASIPQHPASSEDSARMITDFWSRSGTPATEVSGMDSPPSSIESFPPYGDQSPVSPLSMEYGTSYAATSQTYSTYNQSSIIPSTVARSQCPIKRGGTSFSGIRPSTRGSNSERVWELRERENSIEGKVKRGELDPLKAPTSEFWLSESSVSCGVRDHMDGGDKSSTKPFPKFKRGFKSALLGWHNNTSQIRERKKPDESASDYSTNNPSLESISEERDTSVFDEAAQFWKNGPSKEELKALNMSNLSFIRICLGSTITNDF</sequence>
<dbReference type="RefSeq" id="XP_019008430.1">
    <property type="nucleotide sequence ID" value="XM_019158684.1"/>
</dbReference>
<feature type="region of interest" description="Disordered" evidence="1">
    <location>
        <begin position="328"/>
        <end position="359"/>
    </location>
</feature>
<dbReference type="AlphaFoldDB" id="A0A1B9HVC2"/>
<feature type="compositionally biased region" description="Low complexity" evidence="1">
    <location>
        <begin position="57"/>
        <end position="67"/>
    </location>
</feature>
<evidence type="ECO:0000256" key="1">
    <source>
        <dbReference type="SAM" id="MobiDB-lite"/>
    </source>
</evidence>
<feature type="compositionally biased region" description="Polar residues" evidence="1">
    <location>
        <begin position="342"/>
        <end position="353"/>
    </location>
</feature>
<reference evidence="2" key="3">
    <citation type="submission" date="2016-07" db="EMBL/GenBank/DDBJ databases">
        <title>Evolution of pathogenesis and genome organization in the Tremellales.</title>
        <authorList>
            <person name="Cuomo C."/>
            <person name="Litvintseva A."/>
            <person name="Heitman J."/>
            <person name="Chen Y."/>
            <person name="Sun S."/>
            <person name="Springer D."/>
            <person name="Dromer F."/>
            <person name="Young S."/>
            <person name="Zeng Q."/>
            <person name="Chapman S."/>
            <person name="Gujja S."/>
            <person name="Saif S."/>
            <person name="Birren B."/>
        </authorList>
    </citation>
    <scope>NUCLEOTIDE SEQUENCE</scope>
    <source>
        <strain evidence="2">CBS 10737</strain>
    </source>
</reference>
<organism evidence="2">
    <name type="scientific">Kwoniella pini CBS 10737</name>
    <dbReference type="NCBI Taxonomy" id="1296096"/>
    <lineage>
        <taxon>Eukaryota</taxon>
        <taxon>Fungi</taxon>
        <taxon>Dikarya</taxon>
        <taxon>Basidiomycota</taxon>
        <taxon>Agaricomycotina</taxon>
        <taxon>Tremellomycetes</taxon>
        <taxon>Tremellales</taxon>
        <taxon>Cryptococcaceae</taxon>
        <taxon>Kwoniella</taxon>
    </lineage>
</organism>
<evidence type="ECO:0000313" key="2">
    <source>
        <dbReference type="EMBL" id="OCF47211.1"/>
    </source>
</evidence>
<name>A0A1B9HVC2_9TREE</name>